<comment type="caution">
    <text evidence="1">The sequence shown here is derived from an EMBL/GenBank/DDBJ whole genome shotgun (WGS) entry which is preliminary data.</text>
</comment>
<proteinExistence type="predicted"/>
<protein>
    <submittedName>
        <fullName evidence="1">Uncharacterized protein</fullName>
    </submittedName>
</protein>
<evidence type="ECO:0000313" key="1">
    <source>
        <dbReference type="EMBL" id="KAI5683793.1"/>
    </source>
</evidence>
<sequence length="115" mass="13137">MEEVSAHMRIKKEPLEVWILREFTKSKTNDILIMRARAFIFLLLRGHMLPDMTGSLIRVRFRGCSTDRKSSYATSDLGLVAYSYIALLLHLVLCGAHHLISSSFLRISCLLIKIS</sequence>
<organism evidence="1 2">
    <name type="scientific">Catharanthus roseus</name>
    <name type="common">Madagascar periwinkle</name>
    <name type="synonym">Vinca rosea</name>
    <dbReference type="NCBI Taxonomy" id="4058"/>
    <lineage>
        <taxon>Eukaryota</taxon>
        <taxon>Viridiplantae</taxon>
        <taxon>Streptophyta</taxon>
        <taxon>Embryophyta</taxon>
        <taxon>Tracheophyta</taxon>
        <taxon>Spermatophyta</taxon>
        <taxon>Magnoliopsida</taxon>
        <taxon>eudicotyledons</taxon>
        <taxon>Gunneridae</taxon>
        <taxon>Pentapetalae</taxon>
        <taxon>asterids</taxon>
        <taxon>lamiids</taxon>
        <taxon>Gentianales</taxon>
        <taxon>Apocynaceae</taxon>
        <taxon>Rauvolfioideae</taxon>
        <taxon>Vinceae</taxon>
        <taxon>Catharanthinae</taxon>
        <taxon>Catharanthus</taxon>
    </lineage>
</organism>
<gene>
    <name evidence="1" type="ORF">M9H77_05021</name>
</gene>
<keyword evidence="2" id="KW-1185">Reference proteome</keyword>
<accession>A0ACC0CG48</accession>
<name>A0ACC0CG48_CATRO</name>
<reference evidence="2" key="1">
    <citation type="journal article" date="2023" name="Nat. Plants">
        <title>Single-cell RNA sequencing provides a high-resolution roadmap for understanding the multicellular compartmentation of specialized metabolism.</title>
        <authorList>
            <person name="Sun S."/>
            <person name="Shen X."/>
            <person name="Li Y."/>
            <person name="Li Y."/>
            <person name="Wang S."/>
            <person name="Li R."/>
            <person name="Zhang H."/>
            <person name="Shen G."/>
            <person name="Guo B."/>
            <person name="Wei J."/>
            <person name="Xu J."/>
            <person name="St-Pierre B."/>
            <person name="Chen S."/>
            <person name="Sun C."/>
        </authorList>
    </citation>
    <scope>NUCLEOTIDE SEQUENCE [LARGE SCALE GENOMIC DNA]</scope>
</reference>
<dbReference type="Proteomes" id="UP001060085">
    <property type="component" value="Linkage Group LG01"/>
</dbReference>
<dbReference type="EMBL" id="CM044701">
    <property type="protein sequence ID" value="KAI5683793.1"/>
    <property type="molecule type" value="Genomic_DNA"/>
</dbReference>
<evidence type="ECO:0000313" key="2">
    <source>
        <dbReference type="Proteomes" id="UP001060085"/>
    </source>
</evidence>